<dbReference type="InterPro" id="IPR036390">
    <property type="entry name" value="WH_DNA-bd_sf"/>
</dbReference>
<protein>
    <recommendedName>
        <fullName evidence="3">Transcription regulator TrmB N-terminal domain-containing protein</fullName>
    </recommendedName>
</protein>
<accession>A0ABS9R8H1</accession>
<dbReference type="RefSeq" id="WP_117453519.1">
    <property type="nucleotide sequence ID" value="NZ_JAKVPQ010000010.1"/>
</dbReference>
<gene>
    <name evidence="1" type="ORF">LQE99_12565</name>
</gene>
<name>A0ABS9R8H1_9FIRM</name>
<dbReference type="EMBL" id="JAKVPQ010000010">
    <property type="protein sequence ID" value="MCH4285955.1"/>
    <property type="molecule type" value="Genomic_DNA"/>
</dbReference>
<dbReference type="Proteomes" id="UP001202402">
    <property type="component" value="Unassembled WGS sequence"/>
</dbReference>
<comment type="caution">
    <text evidence="1">The sequence shown here is derived from an EMBL/GenBank/DDBJ whole genome shotgun (WGS) entry which is preliminary data.</text>
</comment>
<dbReference type="InterPro" id="IPR036388">
    <property type="entry name" value="WH-like_DNA-bd_sf"/>
</dbReference>
<evidence type="ECO:0000313" key="1">
    <source>
        <dbReference type="EMBL" id="MCH4285955.1"/>
    </source>
</evidence>
<sequence>MAKCRKSAEKVPESDNGLLKSVGNYIKVELTKQQQIIYKRIVEKGEVTTVEVENLLGVKQRRARAILKEMIDKNIITRIGASKNTRYILKETNH</sequence>
<evidence type="ECO:0008006" key="3">
    <source>
        <dbReference type="Google" id="ProtNLM"/>
    </source>
</evidence>
<dbReference type="Gene3D" id="1.10.10.10">
    <property type="entry name" value="Winged helix-like DNA-binding domain superfamily/Winged helix DNA-binding domain"/>
    <property type="match status" value="1"/>
</dbReference>
<dbReference type="SUPFAM" id="SSF46785">
    <property type="entry name" value="Winged helix' DNA-binding domain"/>
    <property type="match status" value="1"/>
</dbReference>
<reference evidence="1 2" key="1">
    <citation type="submission" date="2022-02" db="EMBL/GenBank/DDBJ databases">
        <title>Genome of Erysipelotrichaceae sp. nov. NSJ-176 isolated from human feces.</title>
        <authorList>
            <person name="Abdugheni R."/>
        </authorList>
    </citation>
    <scope>NUCLEOTIDE SEQUENCE [LARGE SCALE GENOMIC DNA]</scope>
    <source>
        <strain evidence="1 2">NSJ-176</strain>
    </source>
</reference>
<evidence type="ECO:0000313" key="2">
    <source>
        <dbReference type="Proteomes" id="UP001202402"/>
    </source>
</evidence>
<keyword evidence="2" id="KW-1185">Reference proteome</keyword>
<organism evidence="1 2">
    <name type="scientific">Amedibacillus hominis</name>
    <dbReference type="NCBI Taxonomy" id="2897776"/>
    <lineage>
        <taxon>Bacteria</taxon>
        <taxon>Bacillati</taxon>
        <taxon>Bacillota</taxon>
        <taxon>Erysipelotrichia</taxon>
        <taxon>Erysipelotrichales</taxon>
        <taxon>Erysipelotrichaceae</taxon>
        <taxon>Amedibacillus</taxon>
    </lineage>
</organism>
<proteinExistence type="predicted"/>